<dbReference type="InterPro" id="IPR014729">
    <property type="entry name" value="Rossmann-like_a/b/a_fold"/>
</dbReference>
<accession>A0A1C4X557</accession>
<dbReference type="OrthoDB" id="3404132at2"/>
<sequence>MTSRSIVVGYDGSASAAATVEWAITHATRTGTPLLLTYAFDWPIVPAALSPGPASWPDTTARHDAQTMIDDAVAEAARSHPGLIVTGTLLDGPPAVVLQEQSRHASLVVLGSRGHGGFADLLVGSTSFAVSAHAHCPVVVVRGDEQRPGAHLLAGVDGSPGSLLALQYALEQAADRGVPLHVIRAWTPPTPRWSPPNLDQRDITAAEKAALDELLAGWQEKYPDVEVTTEVVADNPSRVLAKASRYAQLVVVGSRGRGGFRGLLLGSVSQQLLHHSHCPVAVIREIPPATAERADPV</sequence>
<organism evidence="3 4">
    <name type="scientific">Micromonospora coriariae</name>
    <dbReference type="NCBI Taxonomy" id="285665"/>
    <lineage>
        <taxon>Bacteria</taxon>
        <taxon>Bacillati</taxon>
        <taxon>Actinomycetota</taxon>
        <taxon>Actinomycetes</taxon>
        <taxon>Micromonosporales</taxon>
        <taxon>Micromonosporaceae</taxon>
        <taxon>Micromonospora</taxon>
    </lineage>
</organism>
<protein>
    <submittedName>
        <fullName evidence="3">Nucleotide-binding universal stress protein, UspA family</fullName>
    </submittedName>
</protein>
<comment type="similarity">
    <text evidence="1">Belongs to the universal stress protein A family.</text>
</comment>
<dbReference type="PANTHER" id="PTHR46553">
    <property type="entry name" value="ADENINE NUCLEOTIDE ALPHA HYDROLASES-LIKE SUPERFAMILY PROTEIN"/>
    <property type="match status" value="1"/>
</dbReference>
<dbReference type="Pfam" id="PF00582">
    <property type="entry name" value="Usp"/>
    <property type="match status" value="2"/>
</dbReference>
<evidence type="ECO:0000259" key="2">
    <source>
        <dbReference type="Pfam" id="PF00582"/>
    </source>
</evidence>
<evidence type="ECO:0000313" key="4">
    <source>
        <dbReference type="Proteomes" id="UP000198243"/>
    </source>
</evidence>
<dbReference type="AlphaFoldDB" id="A0A1C4X557"/>
<feature type="domain" description="UspA" evidence="2">
    <location>
        <begin position="4"/>
        <end position="142"/>
    </location>
</feature>
<gene>
    <name evidence="3" type="ORF">GA0070607_4694</name>
</gene>
<evidence type="ECO:0000313" key="3">
    <source>
        <dbReference type="EMBL" id="SCF03566.1"/>
    </source>
</evidence>
<dbReference type="SUPFAM" id="SSF52402">
    <property type="entry name" value="Adenine nucleotide alpha hydrolases-like"/>
    <property type="match status" value="2"/>
</dbReference>
<keyword evidence="4" id="KW-1185">Reference proteome</keyword>
<dbReference type="PRINTS" id="PR01438">
    <property type="entry name" value="UNVRSLSTRESS"/>
</dbReference>
<dbReference type="PANTHER" id="PTHR46553:SF3">
    <property type="entry name" value="ADENINE NUCLEOTIDE ALPHA HYDROLASES-LIKE SUPERFAMILY PROTEIN"/>
    <property type="match status" value="1"/>
</dbReference>
<reference evidence="4" key="1">
    <citation type="submission" date="2016-06" db="EMBL/GenBank/DDBJ databases">
        <authorList>
            <person name="Varghese N."/>
            <person name="Submissions Spin"/>
        </authorList>
    </citation>
    <scope>NUCLEOTIDE SEQUENCE [LARGE SCALE GENOMIC DNA]</scope>
    <source>
        <strain evidence="4">DSM 44875</strain>
    </source>
</reference>
<evidence type="ECO:0000256" key="1">
    <source>
        <dbReference type="ARBA" id="ARBA00008791"/>
    </source>
</evidence>
<name>A0A1C4X557_9ACTN</name>
<dbReference type="Gene3D" id="3.40.50.620">
    <property type="entry name" value="HUPs"/>
    <property type="match status" value="2"/>
</dbReference>
<proteinExistence type="inferred from homology"/>
<dbReference type="EMBL" id="LT607412">
    <property type="protein sequence ID" value="SCF03566.1"/>
    <property type="molecule type" value="Genomic_DNA"/>
</dbReference>
<dbReference type="Proteomes" id="UP000198243">
    <property type="component" value="Chromosome I"/>
</dbReference>
<dbReference type="RefSeq" id="WP_089020057.1">
    <property type="nucleotide sequence ID" value="NZ_LT607412.1"/>
</dbReference>
<feature type="domain" description="UspA" evidence="2">
    <location>
        <begin position="151"/>
        <end position="284"/>
    </location>
</feature>
<dbReference type="InterPro" id="IPR006015">
    <property type="entry name" value="Universal_stress_UspA"/>
</dbReference>
<dbReference type="InterPro" id="IPR006016">
    <property type="entry name" value="UspA"/>
</dbReference>